<dbReference type="AlphaFoldDB" id="A0A371GAB8"/>
<dbReference type="SUPFAM" id="SSF55455">
    <property type="entry name" value="SRF-like"/>
    <property type="match status" value="1"/>
</dbReference>
<dbReference type="OrthoDB" id="601557at2759"/>
<feature type="non-terminal residue" evidence="1">
    <location>
        <position position="1"/>
    </location>
</feature>
<keyword evidence="2" id="KW-1185">Reference proteome</keyword>
<comment type="caution">
    <text evidence="1">The sequence shown here is derived from an EMBL/GenBank/DDBJ whole genome shotgun (WGS) entry which is preliminary data.</text>
</comment>
<accession>A0A371GAB8</accession>
<dbReference type="Proteomes" id="UP000257109">
    <property type="component" value="Unassembled WGS sequence"/>
</dbReference>
<protein>
    <submittedName>
        <fullName evidence="1">Agamous-like MADS-box protein</fullName>
    </submittedName>
</protein>
<dbReference type="Gene3D" id="3.40.1810.10">
    <property type="entry name" value="Transcription factor, MADS-box"/>
    <property type="match status" value="1"/>
</dbReference>
<organism evidence="1 2">
    <name type="scientific">Mucuna pruriens</name>
    <name type="common">Velvet bean</name>
    <name type="synonym">Dolichos pruriens</name>
    <dbReference type="NCBI Taxonomy" id="157652"/>
    <lineage>
        <taxon>Eukaryota</taxon>
        <taxon>Viridiplantae</taxon>
        <taxon>Streptophyta</taxon>
        <taxon>Embryophyta</taxon>
        <taxon>Tracheophyta</taxon>
        <taxon>Spermatophyta</taxon>
        <taxon>Magnoliopsida</taxon>
        <taxon>eudicotyledons</taxon>
        <taxon>Gunneridae</taxon>
        <taxon>Pentapetalae</taxon>
        <taxon>rosids</taxon>
        <taxon>fabids</taxon>
        <taxon>Fabales</taxon>
        <taxon>Fabaceae</taxon>
        <taxon>Papilionoideae</taxon>
        <taxon>50 kb inversion clade</taxon>
        <taxon>NPAAA clade</taxon>
        <taxon>indigoferoid/millettioid clade</taxon>
        <taxon>Phaseoleae</taxon>
        <taxon>Mucuna</taxon>
    </lineage>
</organism>
<dbReference type="GO" id="GO:0003677">
    <property type="term" value="F:DNA binding"/>
    <property type="evidence" value="ECO:0007669"/>
    <property type="project" value="InterPro"/>
</dbReference>
<dbReference type="GO" id="GO:0046983">
    <property type="term" value="F:protein dimerization activity"/>
    <property type="evidence" value="ECO:0007669"/>
    <property type="project" value="InterPro"/>
</dbReference>
<evidence type="ECO:0000313" key="1">
    <source>
        <dbReference type="EMBL" id="RDX87475.1"/>
    </source>
</evidence>
<dbReference type="EMBL" id="QJKJ01006219">
    <property type="protein sequence ID" value="RDX87475.1"/>
    <property type="molecule type" value="Genomic_DNA"/>
</dbReference>
<sequence length="190" mass="22005">MSEFCTLCGVEACLIMYDDDNGDVGPMTWPQDPIMVRSIIQNYELQLKKNKRPHKNFDIEDFFENRNNMVEAEISKVHKQITNIKYPIWDPIFKNMEEEQLKAFIDLVNAKIEACDHRINMLKNHSEANFSVMQNMIQASASSSHPSQIIPTPMDPLNDNNGRMDFTNTINQIDRACNHGINNTIRNMQQ</sequence>
<name>A0A371GAB8_MUCPR</name>
<evidence type="ECO:0000313" key="2">
    <source>
        <dbReference type="Proteomes" id="UP000257109"/>
    </source>
</evidence>
<proteinExistence type="predicted"/>
<reference evidence="1" key="1">
    <citation type="submission" date="2018-05" db="EMBL/GenBank/DDBJ databases">
        <title>Draft genome of Mucuna pruriens seed.</title>
        <authorList>
            <person name="Nnadi N.E."/>
            <person name="Vos R."/>
            <person name="Hasami M.H."/>
            <person name="Devisetty U.K."/>
            <person name="Aguiy J.C."/>
        </authorList>
    </citation>
    <scope>NUCLEOTIDE SEQUENCE [LARGE SCALE GENOMIC DNA]</scope>
    <source>
        <strain evidence="1">JCA_2017</strain>
    </source>
</reference>
<feature type="non-terminal residue" evidence="1">
    <location>
        <position position="190"/>
    </location>
</feature>
<gene>
    <name evidence="1" type="primary">AGL103</name>
    <name evidence="1" type="ORF">CR513_31046</name>
</gene>
<dbReference type="InterPro" id="IPR036879">
    <property type="entry name" value="TF_MADSbox_sf"/>
</dbReference>